<accession>A0A9P7V1P3</accession>
<dbReference type="KEGG" id="more:E1B28_000621"/>
<evidence type="ECO:0000256" key="1">
    <source>
        <dbReference type="SAM" id="MobiDB-lite"/>
    </source>
</evidence>
<dbReference type="Proteomes" id="UP001049176">
    <property type="component" value="Chromosome 1"/>
</dbReference>
<feature type="compositionally biased region" description="Basic and acidic residues" evidence="1">
    <location>
        <begin position="436"/>
        <end position="446"/>
    </location>
</feature>
<evidence type="ECO:0000313" key="2">
    <source>
        <dbReference type="EMBL" id="KAG7098708.1"/>
    </source>
</evidence>
<feature type="region of interest" description="Disordered" evidence="1">
    <location>
        <begin position="133"/>
        <end position="205"/>
    </location>
</feature>
<dbReference type="OrthoDB" id="3357439at2759"/>
<keyword evidence="3" id="KW-1185">Reference proteome</keyword>
<feature type="compositionally biased region" description="Basic residues" evidence="1">
    <location>
        <begin position="296"/>
        <end position="305"/>
    </location>
</feature>
<name>A0A9P7V1P3_9AGAR</name>
<feature type="compositionally biased region" description="Acidic residues" evidence="1">
    <location>
        <begin position="572"/>
        <end position="583"/>
    </location>
</feature>
<gene>
    <name evidence="2" type="ORF">E1B28_000621</name>
</gene>
<feature type="compositionally biased region" description="Basic residues" evidence="1">
    <location>
        <begin position="400"/>
        <end position="412"/>
    </location>
</feature>
<protein>
    <submittedName>
        <fullName evidence="2">Uncharacterized protein</fullName>
    </submittedName>
</protein>
<dbReference type="RefSeq" id="XP_043015178.1">
    <property type="nucleotide sequence ID" value="XM_043146476.1"/>
</dbReference>
<dbReference type="EMBL" id="CM032181">
    <property type="protein sequence ID" value="KAG7098708.1"/>
    <property type="molecule type" value="Genomic_DNA"/>
</dbReference>
<feature type="compositionally biased region" description="Acidic residues" evidence="1">
    <location>
        <begin position="933"/>
        <end position="943"/>
    </location>
</feature>
<feature type="compositionally biased region" description="Basic residues" evidence="1">
    <location>
        <begin position="949"/>
        <end position="959"/>
    </location>
</feature>
<proteinExistence type="predicted"/>
<feature type="compositionally biased region" description="Basic and acidic residues" evidence="1">
    <location>
        <begin position="456"/>
        <end position="468"/>
    </location>
</feature>
<evidence type="ECO:0000313" key="3">
    <source>
        <dbReference type="Proteomes" id="UP001049176"/>
    </source>
</evidence>
<feature type="compositionally biased region" description="Polar residues" evidence="1">
    <location>
        <begin position="613"/>
        <end position="622"/>
    </location>
</feature>
<feature type="region of interest" description="Disordered" evidence="1">
    <location>
        <begin position="551"/>
        <end position="898"/>
    </location>
</feature>
<dbReference type="AlphaFoldDB" id="A0A9P7V1P3"/>
<reference evidence="2" key="1">
    <citation type="journal article" date="2021" name="Genome Biol. Evol.">
        <title>The assembled and annotated genome of the fairy-ring fungus Marasmius oreades.</title>
        <authorList>
            <person name="Hiltunen M."/>
            <person name="Ament-Velasquez S.L."/>
            <person name="Johannesson H."/>
        </authorList>
    </citation>
    <scope>NUCLEOTIDE SEQUENCE</scope>
    <source>
        <strain evidence="2">03SP1</strain>
    </source>
</reference>
<feature type="compositionally biased region" description="Polar residues" evidence="1">
    <location>
        <begin position="279"/>
        <end position="289"/>
    </location>
</feature>
<feature type="region of interest" description="Disordered" evidence="1">
    <location>
        <begin position="230"/>
        <end position="473"/>
    </location>
</feature>
<feature type="compositionally biased region" description="Basic and acidic residues" evidence="1">
    <location>
        <begin position="633"/>
        <end position="648"/>
    </location>
</feature>
<organism evidence="2 3">
    <name type="scientific">Marasmius oreades</name>
    <name type="common">fairy-ring Marasmius</name>
    <dbReference type="NCBI Taxonomy" id="181124"/>
    <lineage>
        <taxon>Eukaryota</taxon>
        <taxon>Fungi</taxon>
        <taxon>Dikarya</taxon>
        <taxon>Basidiomycota</taxon>
        <taxon>Agaricomycotina</taxon>
        <taxon>Agaricomycetes</taxon>
        <taxon>Agaricomycetidae</taxon>
        <taxon>Agaricales</taxon>
        <taxon>Marasmiineae</taxon>
        <taxon>Marasmiaceae</taxon>
        <taxon>Marasmius</taxon>
    </lineage>
</organism>
<feature type="compositionally biased region" description="Basic and acidic residues" evidence="1">
    <location>
        <begin position="254"/>
        <end position="276"/>
    </location>
</feature>
<comment type="caution">
    <text evidence="2">The sequence shown here is derived from an EMBL/GenBank/DDBJ whole genome shotgun (WGS) entry which is preliminary data.</text>
</comment>
<sequence length="959" mass="105698">MNRTELLQTQKHGHSRVTYHALNRTFDRLFKENSLKEMQDAVRRKLGLPENALVILSQVRGGQLIDLEDDDDFDAFHAVIHSVRCVDVKVTLQTAVPPITTQTITPNAEETEDSINHRKRKVAFSENEDPIWSPSIDVDQVLPPSKRRRSNSVSKSKHPEVNQHDCPPSNDDSSVRIGHSANSNSSDEDVVMEPSSSSVLPPPSTFNDTSIIAASDITVTDFDQTMHSLAAPALPEAKRKQKRVNKALEGANSRNKEEISTQSERKNKKEMEKPKVIETPSNQENTASAETLKIPERKKRKKKPRLAKEVMESELPNQDTVSLSMVERFPQQLADAISKNADGEQREKDRKKRKKGKKTEPDKTDARPSGAMNGDFHDEVSEPPVPSGKAAEDAAPDLPKKKKTNAKQKAKFTPKNSSADGKKSEQSAEMLLVKETVQEMLRKNAESSRSCSSKAPRVDDKSTMEHSKPQISSNIRATTAVQTFGESDSDDSIQAMRLAAQQRYTKRGKERTLPDIDIEEVIRGPSVRRLTLDKVIGVDIVGQRKEKGVILEEEETPTRRRSIAARLASSDSEMEADGEEDSMKEDQTTNTPKEPPVLLPTSVDKMPDAVYPTISNWSTSSTEPDDDSQDVNSKGETDEVVRPSVDRQEDAEELSNSRTSLPRDVPDPIEPIPSPARETSPIQASQGDVHVSPVNGLMTKRGGTALSAIPAPRTSRKRRKSISNQPVSVHETAVRESVAKMTRSRTKLAANTLSRKGPSPSAAPEPQEPEAPGKDTPEPTRTTHSLGDLDQTGDDNVPHEAWTALDDMSPTEPESSLMMIDQLRSSLEPEPDSPLFLSSETQPGFPFSQWRDAQLQGANGLAHSPRDSQDEEEVVASVTSQRKRPSAPPTFRSLTQIASQPKIYSSSPLLPPSMAPQVTKKELYGSVANGYGDESESSSESEEEISHIPKSRQAGKKSL</sequence>
<dbReference type="GeneID" id="66069697"/>
<feature type="region of interest" description="Disordered" evidence="1">
    <location>
        <begin position="926"/>
        <end position="959"/>
    </location>
</feature>